<proteinExistence type="predicted"/>
<feature type="region of interest" description="Disordered" evidence="1">
    <location>
        <begin position="303"/>
        <end position="336"/>
    </location>
</feature>
<evidence type="ECO:0000256" key="1">
    <source>
        <dbReference type="SAM" id="MobiDB-lite"/>
    </source>
</evidence>
<organism evidence="3 4">
    <name type="scientific">Andreprevotia lacus DSM 23236</name>
    <dbReference type="NCBI Taxonomy" id="1121001"/>
    <lineage>
        <taxon>Bacteria</taxon>
        <taxon>Pseudomonadati</taxon>
        <taxon>Pseudomonadota</taxon>
        <taxon>Betaproteobacteria</taxon>
        <taxon>Neisseriales</taxon>
        <taxon>Chitinibacteraceae</taxon>
        <taxon>Andreprevotia</taxon>
    </lineage>
</organism>
<sequence>MSQPGDDDRDFAAFLAGDDELSAMLQQLPQPAPSAALDQAILAQAAAAVAGKAANDNAAVQAANDEQAGGVQPYRRSRWAAPLGVAASLLLTVGVAWHWMGGKPEAPVILAQEPVAEAQAPVPAAAPAAPAAADALKESATGGNAAAPQPVRKQQEAARQAPQLARAPAPKTGPESSGGHDVARKVQQAEADKHDKTEVAAAAVEPPVQLAAPVAPAAEQQAVGELKARRDAAPAPVLADRAAAGANSIHTEPAKAAAAPPAEARLRALSTTAKPAARQASAAEVPTAEEWLKQIDALLHDNQPQKAREEWQRFKQHYPDYPVDEAQRKRLDALPQ</sequence>
<keyword evidence="2" id="KW-0472">Membrane</keyword>
<feature type="transmembrane region" description="Helical" evidence="2">
    <location>
        <begin position="79"/>
        <end position="100"/>
    </location>
</feature>
<dbReference type="RefSeq" id="WP_084090135.1">
    <property type="nucleotide sequence ID" value="NZ_FWXD01000007.1"/>
</dbReference>
<dbReference type="OrthoDB" id="8781918at2"/>
<keyword evidence="2" id="KW-0812">Transmembrane</keyword>
<dbReference type="AlphaFoldDB" id="A0A1W1XG58"/>
<keyword evidence="2" id="KW-1133">Transmembrane helix</keyword>
<protein>
    <submittedName>
        <fullName evidence="3">Meckel syndrome type 1 protein</fullName>
    </submittedName>
</protein>
<keyword evidence="4" id="KW-1185">Reference proteome</keyword>
<dbReference type="Proteomes" id="UP000192761">
    <property type="component" value="Unassembled WGS sequence"/>
</dbReference>
<reference evidence="3 4" key="1">
    <citation type="submission" date="2017-04" db="EMBL/GenBank/DDBJ databases">
        <authorList>
            <person name="Afonso C.L."/>
            <person name="Miller P.J."/>
            <person name="Scott M.A."/>
            <person name="Spackman E."/>
            <person name="Goraichik I."/>
            <person name="Dimitrov K.M."/>
            <person name="Suarez D.L."/>
            <person name="Swayne D.E."/>
        </authorList>
    </citation>
    <scope>NUCLEOTIDE SEQUENCE [LARGE SCALE GENOMIC DNA]</scope>
    <source>
        <strain evidence="3 4">DSM 23236</strain>
    </source>
</reference>
<accession>A0A1W1XG58</accession>
<evidence type="ECO:0000313" key="4">
    <source>
        <dbReference type="Proteomes" id="UP000192761"/>
    </source>
</evidence>
<gene>
    <name evidence="3" type="ORF">SAMN02745857_01467</name>
</gene>
<dbReference type="EMBL" id="FWXD01000007">
    <property type="protein sequence ID" value="SMC22782.1"/>
    <property type="molecule type" value="Genomic_DNA"/>
</dbReference>
<feature type="compositionally biased region" description="Low complexity" evidence="1">
    <location>
        <begin position="157"/>
        <end position="170"/>
    </location>
</feature>
<dbReference type="STRING" id="1121001.SAMN02745857_01467"/>
<feature type="compositionally biased region" description="Basic and acidic residues" evidence="1">
    <location>
        <begin position="325"/>
        <end position="336"/>
    </location>
</feature>
<evidence type="ECO:0000313" key="3">
    <source>
        <dbReference type="EMBL" id="SMC22782.1"/>
    </source>
</evidence>
<feature type="region of interest" description="Disordered" evidence="1">
    <location>
        <begin position="133"/>
        <end position="198"/>
    </location>
</feature>
<name>A0A1W1XG58_9NEIS</name>
<evidence type="ECO:0000256" key="2">
    <source>
        <dbReference type="SAM" id="Phobius"/>
    </source>
</evidence>